<feature type="transmembrane region" description="Helical" evidence="1">
    <location>
        <begin position="37"/>
        <end position="58"/>
    </location>
</feature>
<dbReference type="OrthoDB" id="5767765at2"/>
<name>A0A502KR76_9GAMM</name>
<organism evidence="2 3">
    <name type="scientific">Litorilituus lipolyticus</name>
    <dbReference type="NCBI Taxonomy" id="2491017"/>
    <lineage>
        <taxon>Bacteria</taxon>
        <taxon>Pseudomonadati</taxon>
        <taxon>Pseudomonadota</taxon>
        <taxon>Gammaproteobacteria</taxon>
        <taxon>Alteromonadales</taxon>
        <taxon>Colwelliaceae</taxon>
        <taxon>Litorilituus</taxon>
    </lineage>
</organism>
<protein>
    <submittedName>
        <fullName evidence="2">Uncharacterized protein</fullName>
    </submittedName>
</protein>
<keyword evidence="1" id="KW-0812">Transmembrane</keyword>
<dbReference type="AlphaFoldDB" id="A0A502KR76"/>
<evidence type="ECO:0000313" key="2">
    <source>
        <dbReference type="EMBL" id="TPH12491.1"/>
    </source>
</evidence>
<keyword evidence="1" id="KW-1133">Transmembrane helix</keyword>
<sequence>METSINIYLPISELWFLLAIVPLLVILFFVKKIREKPFGYASIFAAIIIICFIAYSSYKNSIILKDNQLTVYAGGFSKTFSTANACIKVANFSANSNYQLSYRSAGTAMADYRAGYFKNTNGNDVFVLITGQAKSASQYQFEQGMLLVEDSPAVLSLMNRICE</sequence>
<dbReference type="EMBL" id="SAWY01000040">
    <property type="protein sequence ID" value="TPH12491.1"/>
    <property type="molecule type" value="Genomic_DNA"/>
</dbReference>
<dbReference type="Proteomes" id="UP000315303">
    <property type="component" value="Unassembled WGS sequence"/>
</dbReference>
<comment type="caution">
    <text evidence="2">The sequence shown here is derived from an EMBL/GenBank/DDBJ whole genome shotgun (WGS) entry which is preliminary data.</text>
</comment>
<keyword evidence="1" id="KW-0472">Membrane</keyword>
<proteinExistence type="predicted"/>
<accession>A0A502KR76</accession>
<dbReference type="RefSeq" id="WP_140605439.1">
    <property type="nucleotide sequence ID" value="NZ_SAWY01000040.1"/>
</dbReference>
<gene>
    <name evidence="2" type="ORF">EPA86_16190</name>
</gene>
<feature type="transmembrane region" description="Helical" evidence="1">
    <location>
        <begin position="12"/>
        <end position="30"/>
    </location>
</feature>
<evidence type="ECO:0000313" key="3">
    <source>
        <dbReference type="Proteomes" id="UP000315303"/>
    </source>
</evidence>
<evidence type="ECO:0000256" key="1">
    <source>
        <dbReference type="SAM" id="Phobius"/>
    </source>
</evidence>
<keyword evidence="3" id="KW-1185">Reference proteome</keyword>
<reference evidence="2 3" key="1">
    <citation type="submission" date="2019-01" db="EMBL/GenBank/DDBJ databases">
        <title>Litorilituus lipolytica sp. nov., isolated from intertidal sand of the Yellow Sea in China.</title>
        <authorList>
            <person name="Liu A."/>
        </authorList>
    </citation>
    <scope>NUCLEOTIDE SEQUENCE [LARGE SCALE GENOMIC DNA]</scope>
    <source>
        <strain evidence="2 3">RZ04</strain>
    </source>
</reference>